<dbReference type="EMBL" id="JBAJEX010000001">
    <property type="protein sequence ID" value="MEO1765799.1"/>
    <property type="molecule type" value="Genomic_DNA"/>
</dbReference>
<feature type="signal peptide" evidence="4">
    <location>
        <begin position="1"/>
        <end position="20"/>
    </location>
</feature>
<evidence type="ECO:0000256" key="3">
    <source>
        <dbReference type="SAM" id="MobiDB-lite"/>
    </source>
</evidence>
<gene>
    <name evidence="5" type="ORF">V6E02_00995</name>
</gene>
<dbReference type="PROSITE" id="PS51257">
    <property type="entry name" value="PROKAR_LIPOPROTEIN"/>
    <property type="match status" value="1"/>
</dbReference>
<organism evidence="5 6">
    <name type="scientific">Thiobacter aerophilum</name>
    <dbReference type="NCBI Taxonomy" id="3121275"/>
    <lineage>
        <taxon>Bacteria</taxon>
        <taxon>Pseudomonadati</taxon>
        <taxon>Pseudomonadota</taxon>
        <taxon>Betaproteobacteria</taxon>
        <taxon>Burkholderiales</taxon>
        <taxon>Thiobacteraceae</taxon>
        <taxon>Thiobacter</taxon>
    </lineage>
</organism>
<dbReference type="PRINTS" id="PR01805">
    <property type="entry name" value="VACJLIPOPROT"/>
</dbReference>
<proteinExistence type="inferred from homology"/>
<reference evidence="5 6" key="1">
    <citation type="submission" date="2024-02" db="EMBL/GenBank/DDBJ databases">
        <title>New thermophilic sulfur-oxidizing bacteria from a hot springs of the Uzon caldera (Kamchatka, Russia).</title>
        <authorList>
            <person name="Dukat A.M."/>
            <person name="Elcheninov A.G."/>
            <person name="Frolov E.N."/>
        </authorList>
    </citation>
    <scope>NUCLEOTIDE SEQUENCE [LARGE SCALE GENOMIC DNA]</scope>
    <source>
        <strain evidence="5 6">AK1</strain>
    </source>
</reference>
<comment type="similarity">
    <text evidence="1">Belongs to the MlaA family.</text>
</comment>
<comment type="caution">
    <text evidence="5">The sequence shown here is derived from an EMBL/GenBank/DDBJ whole genome shotgun (WGS) entry which is preliminary data.</text>
</comment>
<protein>
    <submittedName>
        <fullName evidence="5">VacJ family lipoprotein</fullName>
    </submittedName>
</protein>
<evidence type="ECO:0000256" key="4">
    <source>
        <dbReference type="SAM" id="SignalP"/>
    </source>
</evidence>
<keyword evidence="5" id="KW-0449">Lipoprotein</keyword>
<accession>A0ABV0EB87</accession>
<feature type="region of interest" description="Disordered" evidence="3">
    <location>
        <begin position="221"/>
        <end position="273"/>
    </location>
</feature>
<keyword evidence="2 4" id="KW-0732">Signal</keyword>
<dbReference type="InterPro" id="IPR007428">
    <property type="entry name" value="MlaA"/>
</dbReference>
<dbReference type="Pfam" id="PF04333">
    <property type="entry name" value="MlaA"/>
    <property type="match status" value="1"/>
</dbReference>
<feature type="chain" id="PRO_5045334622" evidence="4">
    <location>
        <begin position="21"/>
        <end position="273"/>
    </location>
</feature>
<keyword evidence="6" id="KW-1185">Reference proteome</keyword>
<dbReference type="Proteomes" id="UP001482231">
    <property type="component" value="Unassembled WGS sequence"/>
</dbReference>
<feature type="compositionally biased region" description="Polar residues" evidence="3">
    <location>
        <begin position="262"/>
        <end position="273"/>
    </location>
</feature>
<evidence type="ECO:0000256" key="1">
    <source>
        <dbReference type="ARBA" id="ARBA00010634"/>
    </source>
</evidence>
<dbReference type="PANTHER" id="PTHR30035">
    <property type="entry name" value="LIPOPROTEIN VACJ-RELATED"/>
    <property type="match status" value="1"/>
</dbReference>
<dbReference type="PANTHER" id="PTHR30035:SF3">
    <property type="entry name" value="INTERMEMBRANE PHOSPHOLIPID TRANSPORT SYSTEM LIPOPROTEIN MLAA"/>
    <property type="match status" value="1"/>
</dbReference>
<name>A0ABV0EB87_9BURK</name>
<evidence type="ECO:0000313" key="5">
    <source>
        <dbReference type="EMBL" id="MEO1765799.1"/>
    </source>
</evidence>
<sequence>MRLVSCTVLLALSLSGCATATDPRDPLEPVNRGIYRFNETVDKAVLKPVAQGYKAVLPQPVRTGVANFFSNIEDVLIALNNLLQFKFHNAASDVARVAFNTTFGIAGIFDVATSFGLEKHDEDFGQTLGYWGIGDGPFLMLPILGPSNLRDTVGLAAYYQLDPVLNLDHIPTRNTLSTLRFVNHRAQLLDAEKVLDEAALDPYTFLRDAYIQHRRSLIYDGNPPREKLLDDEDPPPQPAPRSEAPAAWEAAAPAAPAEQESLAVTNDLSGRQE</sequence>
<dbReference type="RefSeq" id="WP_347306268.1">
    <property type="nucleotide sequence ID" value="NZ_JBAJEX010000001.1"/>
</dbReference>
<evidence type="ECO:0000313" key="6">
    <source>
        <dbReference type="Proteomes" id="UP001482231"/>
    </source>
</evidence>
<feature type="compositionally biased region" description="Low complexity" evidence="3">
    <location>
        <begin position="240"/>
        <end position="258"/>
    </location>
</feature>
<evidence type="ECO:0000256" key="2">
    <source>
        <dbReference type="ARBA" id="ARBA00022729"/>
    </source>
</evidence>